<keyword evidence="2" id="KW-1185">Reference proteome</keyword>
<accession>A0A182SPK5</accession>
<dbReference type="VEuPathDB" id="VectorBase:AMAM010876"/>
<reference evidence="2" key="1">
    <citation type="submission" date="2013-09" db="EMBL/GenBank/DDBJ databases">
        <title>The Genome Sequence of Anopheles maculatus species B.</title>
        <authorList>
            <consortium name="The Broad Institute Genomics Platform"/>
            <person name="Neafsey D.E."/>
            <person name="Besansky N."/>
            <person name="Howell P."/>
            <person name="Walton C."/>
            <person name="Young S.K."/>
            <person name="Zeng Q."/>
            <person name="Gargeya S."/>
            <person name="Fitzgerald M."/>
            <person name="Haas B."/>
            <person name="Abouelleil A."/>
            <person name="Allen A.W."/>
            <person name="Alvarado L."/>
            <person name="Arachchi H.M."/>
            <person name="Berlin A.M."/>
            <person name="Chapman S.B."/>
            <person name="Gainer-Dewar J."/>
            <person name="Goldberg J."/>
            <person name="Griggs A."/>
            <person name="Gujja S."/>
            <person name="Hansen M."/>
            <person name="Howarth C."/>
            <person name="Imamovic A."/>
            <person name="Ireland A."/>
            <person name="Larimer J."/>
            <person name="McCowan C."/>
            <person name="Murphy C."/>
            <person name="Pearson M."/>
            <person name="Poon T.W."/>
            <person name="Priest M."/>
            <person name="Roberts A."/>
            <person name="Saif S."/>
            <person name="Shea T."/>
            <person name="Sisk P."/>
            <person name="Sykes S."/>
            <person name="Wortman J."/>
            <person name="Nusbaum C."/>
            <person name="Birren B."/>
        </authorList>
    </citation>
    <scope>NUCLEOTIDE SEQUENCE [LARGE SCALE GENOMIC DNA]</scope>
    <source>
        <strain evidence="2">maculatus3</strain>
    </source>
</reference>
<reference evidence="1" key="2">
    <citation type="submission" date="2020-05" db="UniProtKB">
        <authorList>
            <consortium name="EnsemblMetazoa"/>
        </authorList>
    </citation>
    <scope>IDENTIFICATION</scope>
    <source>
        <strain evidence="1">maculatus3</strain>
    </source>
</reference>
<evidence type="ECO:0000313" key="1">
    <source>
        <dbReference type="EnsemblMetazoa" id="AMAM010876-PA"/>
    </source>
</evidence>
<protein>
    <submittedName>
        <fullName evidence="1">Uncharacterized protein</fullName>
    </submittedName>
</protein>
<dbReference type="EnsemblMetazoa" id="AMAM010876-RA">
    <property type="protein sequence ID" value="AMAM010876-PA"/>
    <property type="gene ID" value="AMAM010876"/>
</dbReference>
<organism evidence="1 2">
    <name type="scientific">Anopheles maculatus</name>
    <dbReference type="NCBI Taxonomy" id="74869"/>
    <lineage>
        <taxon>Eukaryota</taxon>
        <taxon>Metazoa</taxon>
        <taxon>Ecdysozoa</taxon>
        <taxon>Arthropoda</taxon>
        <taxon>Hexapoda</taxon>
        <taxon>Insecta</taxon>
        <taxon>Pterygota</taxon>
        <taxon>Neoptera</taxon>
        <taxon>Endopterygota</taxon>
        <taxon>Diptera</taxon>
        <taxon>Nematocera</taxon>
        <taxon>Culicoidea</taxon>
        <taxon>Culicidae</taxon>
        <taxon>Anophelinae</taxon>
        <taxon>Anopheles</taxon>
        <taxon>Anopheles maculatus group</taxon>
    </lineage>
</organism>
<name>A0A182SPK5_9DIPT</name>
<evidence type="ECO:0000313" key="2">
    <source>
        <dbReference type="Proteomes" id="UP000075901"/>
    </source>
</evidence>
<proteinExistence type="predicted"/>
<dbReference type="Proteomes" id="UP000075901">
    <property type="component" value="Unassembled WGS sequence"/>
</dbReference>
<dbReference type="AlphaFoldDB" id="A0A182SPK5"/>
<sequence>METLSKIIVKKYFPGFECFQARDRLTDDEYQIVKRCTLDDLLQTESNPTGLEQICEGEKVQTAEYYKQKEKNFERNLARLYRKPPKSPRQRRVITTVVPSTNENHTAANDQSAAQIQHLSHGEIQPPTHLILTEELQEPTRSNEAHQPQPDPYQLPEKIAPLASIQPPAMLPEDDNFGSQDVDGARDFLQLCTGEELPPMSLRESLTRNMLIAQFPSIAKDIPIVDNFQELDLRGINTPMFKRPLQTSTPLVASVEQVAQLPLPALEELIPAQETIGQQQDQTIEMLPNAAVEAVWTTAKVHPLGDSAEQRNLEVAQISAQENNSSTEHSEITAPLPRHIRREVEFTARLEPFPINVPKPKQRRNFDIFSFPCPVIWNKTIQDIQTELAERWKRQQPLCEVPTPREALTEQRIMDSGFQQQLLEVPILREALTDQRIDSGFQQTVDEVSRHVPPVNVTETSNLLANFPMDTEVPSKHDPILTSDLIASIQPTDLEQPGSIDGKLVEVSDRFILMPTSTEATFVSQENTLVAKIPPMVEHVPILQDASKNTVVKPVIVTESHQQKKCSRSHRDKKKVEDEIDPIADLSSILFNQAKEFDTTPEVGKHVEATATLDATIVDILHVVQGEMCNTDNESISMERLQQLLHISSALVAAKTFKNIILLKTAGLLDIETNSELHITHVSVKLPQVDDLDIS</sequence>